<dbReference type="RefSeq" id="WP_148918961.1">
    <property type="nucleotide sequence ID" value="NZ_VTAV01000004.1"/>
</dbReference>
<reference evidence="8 9" key="1">
    <citation type="submission" date="2019-08" db="EMBL/GenBank/DDBJ databases">
        <title>Phlebobacter frassis gen. nov. sp. nov., a new member of family Sphingobacteriaceae isolated from sand fly rearing media.</title>
        <authorList>
            <person name="Kakumanu M.L."/>
            <person name="Marayati B.F."/>
            <person name="Wada-Katsumata A."/>
            <person name="Wasserberg G."/>
            <person name="Schal C."/>
            <person name="Apperson C.S."/>
            <person name="Ponnusamy L."/>
        </authorList>
    </citation>
    <scope>NUCLEOTIDE SEQUENCE [LARGE SCALE GENOMIC DNA]</scope>
    <source>
        <strain evidence="8 9">SSI9</strain>
    </source>
</reference>
<dbReference type="GO" id="GO:0003677">
    <property type="term" value="F:DNA binding"/>
    <property type="evidence" value="ECO:0007669"/>
    <property type="project" value="InterPro"/>
</dbReference>
<evidence type="ECO:0000256" key="2">
    <source>
        <dbReference type="ARBA" id="ARBA00022801"/>
    </source>
</evidence>
<dbReference type="InterPro" id="IPR014016">
    <property type="entry name" value="UvrD-like_ATP-bd"/>
</dbReference>
<name>A0A5D4HA41_9SPHI</name>
<keyword evidence="1 6" id="KW-0547">Nucleotide-binding</keyword>
<organism evidence="8 9">
    <name type="scientific">Sphingobacterium phlebotomi</name>
    <dbReference type="NCBI Taxonomy" id="2605433"/>
    <lineage>
        <taxon>Bacteria</taxon>
        <taxon>Pseudomonadati</taxon>
        <taxon>Bacteroidota</taxon>
        <taxon>Sphingobacteriia</taxon>
        <taxon>Sphingobacteriales</taxon>
        <taxon>Sphingobacteriaceae</taxon>
        <taxon>Sphingobacterium</taxon>
    </lineage>
</organism>
<dbReference type="PROSITE" id="PS51198">
    <property type="entry name" value="UVRD_HELICASE_ATP_BIND"/>
    <property type="match status" value="1"/>
</dbReference>
<dbReference type="PANTHER" id="PTHR11070">
    <property type="entry name" value="UVRD / RECB / PCRA DNA HELICASE FAMILY MEMBER"/>
    <property type="match status" value="1"/>
</dbReference>
<dbReference type="Proteomes" id="UP000322362">
    <property type="component" value="Unassembled WGS sequence"/>
</dbReference>
<evidence type="ECO:0000256" key="6">
    <source>
        <dbReference type="PROSITE-ProRule" id="PRU00560"/>
    </source>
</evidence>
<dbReference type="Pfam" id="PF13245">
    <property type="entry name" value="AAA_19"/>
    <property type="match status" value="1"/>
</dbReference>
<dbReference type="AlphaFoldDB" id="A0A5D4HA41"/>
<accession>A0A5D4HA41</accession>
<evidence type="ECO:0000256" key="3">
    <source>
        <dbReference type="ARBA" id="ARBA00022806"/>
    </source>
</evidence>
<dbReference type="GO" id="GO:0043138">
    <property type="term" value="F:3'-5' DNA helicase activity"/>
    <property type="evidence" value="ECO:0007669"/>
    <property type="project" value="TreeGrafter"/>
</dbReference>
<dbReference type="GO" id="GO:0000725">
    <property type="term" value="P:recombinational repair"/>
    <property type="evidence" value="ECO:0007669"/>
    <property type="project" value="TreeGrafter"/>
</dbReference>
<dbReference type="InterPro" id="IPR027417">
    <property type="entry name" value="P-loop_NTPase"/>
</dbReference>
<dbReference type="GO" id="GO:0016787">
    <property type="term" value="F:hydrolase activity"/>
    <property type="evidence" value="ECO:0007669"/>
    <property type="project" value="UniProtKB-UniRule"/>
</dbReference>
<protein>
    <recommendedName>
        <fullName evidence="5">DNA 3'-5' helicase II</fullName>
    </recommendedName>
</protein>
<feature type="binding site" evidence="6">
    <location>
        <begin position="14"/>
        <end position="21"/>
    </location>
    <ligand>
        <name>ATP</name>
        <dbReference type="ChEBI" id="CHEBI:30616"/>
    </ligand>
</feature>
<dbReference type="SUPFAM" id="SSF52540">
    <property type="entry name" value="P-loop containing nucleoside triphosphate hydrolases"/>
    <property type="match status" value="1"/>
</dbReference>
<evidence type="ECO:0000256" key="5">
    <source>
        <dbReference type="ARBA" id="ARBA00034923"/>
    </source>
</evidence>
<comment type="caution">
    <text evidence="8">The sequence shown here is derived from an EMBL/GenBank/DDBJ whole genome shotgun (WGS) entry which is preliminary data.</text>
</comment>
<evidence type="ECO:0000259" key="7">
    <source>
        <dbReference type="PROSITE" id="PS51198"/>
    </source>
</evidence>
<dbReference type="Gene3D" id="3.40.50.300">
    <property type="entry name" value="P-loop containing nucleotide triphosphate hydrolases"/>
    <property type="match status" value="1"/>
</dbReference>
<dbReference type="EMBL" id="VTAV01000004">
    <property type="protein sequence ID" value="TYR36709.1"/>
    <property type="molecule type" value="Genomic_DNA"/>
</dbReference>
<evidence type="ECO:0000313" key="8">
    <source>
        <dbReference type="EMBL" id="TYR36709.1"/>
    </source>
</evidence>
<keyword evidence="3 6" id="KW-0347">Helicase</keyword>
<evidence type="ECO:0000256" key="1">
    <source>
        <dbReference type="ARBA" id="ARBA00022741"/>
    </source>
</evidence>
<dbReference type="GO" id="GO:0005524">
    <property type="term" value="F:ATP binding"/>
    <property type="evidence" value="ECO:0007669"/>
    <property type="project" value="UniProtKB-UniRule"/>
</dbReference>
<keyword evidence="4 6" id="KW-0067">ATP-binding</keyword>
<feature type="domain" description="UvrD-like helicase ATP-binding" evidence="7">
    <location>
        <begin position="1"/>
        <end position="244"/>
    </location>
</feature>
<gene>
    <name evidence="8" type="ORF">FXV77_09435</name>
</gene>
<dbReference type="PANTHER" id="PTHR11070:SF2">
    <property type="entry name" value="ATP-DEPENDENT DNA HELICASE SRS2"/>
    <property type="match status" value="1"/>
</dbReference>
<evidence type="ECO:0000256" key="4">
    <source>
        <dbReference type="ARBA" id="ARBA00022840"/>
    </source>
</evidence>
<keyword evidence="2 6" id="KW-0378">Hydrolase</keyword>
<proteinExistence type="predicted"/>
<keyword evidence="9" id="KW-1185">Reference proteome</keyword>
<dbReference type="InterPro" id="IPR000212">
    <property type="entry name" value="DNA_helicase_UvrD/REP"/>
</dbReference>
<sequence>MTKKTRPRATLIIAGPGAGKTHNMVAEIINNLPLLDRCRFMAVITHTNAATNNIKVRLSKLITIPQNLFIGTIHAFLNKFIVIPYSSFEDATIPSEKLFVQFGVDEALNHIRKQKNIKKSDHKELSILRSKIVRSLNKKGYITFDQTLVLAKNSMNSSHIAQQVANRLQFLFVDEFQDTGNEVYSIIEILRKLGLTKIYCVGDPEQYIQSFDSTIRSFTNTPIMKAIASNGFEVTLNQNNFRCSEKIITFLNQFNGRIFGDNKFQQFAKSKKSQCATVEDLQAPDVFLIQGDGSTVSLTIEKFYKLCDKHGIPIGNRCLLGKQEALVKRIIAAVNNHYMNPKKNGNLNPINTIRDTVLYMLEVNSEEYYLKYKKSAHELRKLAIALFHAIRLNTIANENDFGNYLIEKHDLQPKRKMLVKIEDLKFSVSVL</sequence>
<evidence type="ECO:0000313" key="9">
    <source>
        <dbReference type="Proteomes" id="UP000322362"/>
    </source>
</evidence>